<dbReference type="EMBL" id="QFOD01000007">
    <property type="protein sequence ID" value="PZP32857.1"/>
    <property type="molecule type" value="Genomic_DNA"/>
</dbReference>
<protein>
    <submittedName>
        <fullName evidence="5">BlaI family transcriptional regulator</fullName>
    </submittedName>
</protein>
<gene>
    <name evidence="5" type="ORF">DI603_09235</name>
</gene>
<comment type="caution">
    <text evidence="5">The sequence shown here is derived from an EMBL/GenBank/DDBJ whole genome shotgun (WGS) entry which is preliminary data.</text>
</comment>
<dbReference type="InterPro" id="IPR036390">
    <property type="entry name" value="WH_DNA-bd_sf"/>
</dbReference>
<dbReference type="InterPro" id="IPR036388">
    <property type="entry name" value="WH-like_DNA-bd_sf"/>
</dbReference>
<dbReference type="Proteomes" id="UP000249633">
    <property type="component" value="Unassembled WGS sequence"/>
</dbReference>
<organism evidence="5 6">
    <name type="scientific">Roseateles depolymerans</name>
    <dbReference type="NCBI Taxonomy" id="76731"/>
    <lineage>
        <taxon>Bacteria</taxon>
        <taxon>Pseudomonadati</taxon>
        <taxon>Pseudomonadota</taxon>
        <taxon>Betaproteobacteria</taxon>
        <taxon>Burkholderiales</taxon>
        <taxon>Sphaerotilaceae</taxon>
        <taxon>Roseateles</taxon>
    </lineage>
</organism>
<dbReference type="Gene3D" id="1.10.10.10">
    <property type="entry name" value="Winged helix-like DNA-binding domain superfamily/Winged helix DNA-binding domain"/>
    <property type="match status" value="1"/>
</dbReference>
<reference evidence="5 6" key="1">
    <citation type="submission" date="2017-08" db="EMBL/GenBank/DDBJ databases">
        <title>Infants hospitalized years apart are colonized by the same room-sourced microbial strains.</title>
        <authorList>
            <person name="Brooks B."/>
            <person name="Olm M.R."/>
            <person name="Firek B.A."/>
            <person name="Baker R."/>
            <person name="Thomas B.C."/>
            <person name="Morowitz M.J."/>
            <person name="Banfield J.F."/>
        </authorList>
    </citation>
    <scope>NUCLEOTIDE SEQUENCE [LARGE SCALE GENOMIC DNA]</scope>
    <source>
        <strain evidence="5">S2_012_000_R2_81</strain>
    </source>
</reference>
<dbReference type="PIRSF" id="PIRSF019455">
    <property type="entry name" value="CopR_AtkY"/>
    <property type="match status" value="1"/>
</dbReference>
<evidence type="ECO:0000256" key="4">
    <source>
        <dbReference type="ARBA" id="ARBA00023163"/>
    </source>
</evidence>
<evidence type="ECO:0000256" key="3">
    <source>
        <dbReference type="ARBA" id="ARBA00023125"/>
    </source>
</evidence>
<comment type="similarity">
    <text evidence="1">Belongs to the BlaI transcriptional regulatory family.</text>
</comment>
<dbReference type="Gene3D" id="1.10.4040.10">
    <property type="entry name" value="Penicillinase repressor domain"/>
    <property type="match status" value="1"/>
</dbReference>
<evidence type="ECO:0000256" key="1">
    <source>
        <dbReference type="ARBA" id="ARBA00011046"/>
    </source>
</evidence>
<evidence type="ECO:0000313" key="6">
    <source>
        <dbReference type="Proteomes" id="UP000249633"/>
    </source>
</evidence>
<sequence length="133" mass="14620">MDEDLGSGEVSLSELQLSLMRVLWARGEASTADVAEGLRDERGLAHTTVATLLTRLEKRGLLSSRREGRALLYRPLVSEAEVQRSMVGSLLDRLFAGRTTALVSHLLEARAVDGAELAELQALLKQRKEGRHD</sequence>
<keyword evidence="2" id="KW-0805">Transcription regulation</keyword>
<dbReference type="AlphaFoldDB" id="A0A2W5DUN1"/>
<proteinExistence type="inferred from homology"/>
<keyword evidence="4" id="KW-0804">Transcription</keyword>
<dbReference type="GO" id="GO:0003677">
    <property type="term" value="F:DNA binding"/>
    <property type="evidence" value="ECO:0007669"/>
    <property type="project" value="UniProtKB-KW"/>
</dbReference>
<evidence type="ECO:0000313" key="5">
    <source>
        <dbReference type="EMBL" id="PZP32857.1"/>
    </source>
</evidence>
<keyword evidence="3" id="KW-0238">DNA-binding</keyword>
<dbReference type="GO" id="GO:0045892">
    <property type="term" value="P:negative regulation of DNA-templated transcription"/>
    <property type="evidence" value="ECO:0007669"/>
    <property type="project" value="InterPro"/>
</dbReference>
<dbReference type="Pfam" id="PF03965">
    <property type="entry name" value="Penicillinase_R"/>
    <property type="match status" value="1"/>
</dbReference>
<accession>A0A2W5DUN1</accession>
<name>A0A2W5DUN1_9BURK</name>
<evidence type="ECO:0000256" key="2">
    <source>
        <dbReference type="ARBA" id="ARBA00023015"/>
    </source>
</evidence>
<dbReference type="InterPro" id="IPR005650">
    <property type="entry name" value="BlaI_family"/>
</dbReference>
<dbReference type="SUPFAM" id="SSF46785">
    <property type="entry name" value="Winged helix' DNA-binding domain"/>
    <property type="match status" value="1"/>
</dbReference>